<dbReference type="RefSeq" id="WP_235310936.1">
    <property type="nucleotide sequence ID" value="NZ_JAKGAS010000002.1"/>
</dbReference>
<dbReference type="PANTHER" id="PTHR42904:SF6">
    <property type="entry name" value="NAD-CAPPED RNA HYDROLASE NUDT12"/>
    <property type="match status" value="1"/>
</dbReference>
<dbReference type="GO" id="GO:0016787">
    <property type="term" value="F:hydrolase activity"/>
    <property type="evidence" value="ECO:0007669"/>
    <property type="project" value="UniProtKB-KW"/>
</dbReference>
<evidence type="ECO:0000256" key="8">
    <source>
        <dbReference type="ARBA" id="ARBA00023027"/>
    </source>
</evidence>
<dbReference type="InterPro" id="IPR020476">
    <property type="entry name" value="Nudix_hydrolase"/>
</dbReference>
<dbReference type="InterPro" id="IPR049734">
    <property type="entry name" value="NudC-like_C"/>
</dbReference>
<accession>A0ABS9D5W0</accession>
<dbReference type="SUPFAM" id="SSF55811">
    <property type="entry name" value="Nudix"/>
    <property type="match status" value="2"/>
</dbReference>
<evidence type="ECO:0000256" key="4">
    <source>
        <dbReference type="ARBA" id="ARBA00012381"/>
    </source>
</evidence>
<evidence type="ECO:0000256" key="2">
    <source>
        <dbReference type="ARBA" id="ARBA00001947"/>
    </source>
</evidence>
<keyword evidence="12" id="KW-1185">Reference proteome</keyword>
<dbReference type="Pfam" id="PF09296">
    <property type="entry name" value="NUDIX-like"/>
    <property type="match status" value="1"/>
</dbReference>
<name>A0ABS9D5W0_9ALTE</name>
<dbReference type="Gene3D" id="3.90.79.20">
    <property type="match status" value="1"/>
</dbReference>
<evidence type="ECO:0000313" key="11">
    <source>
        <dbReference type="EMBL" id="MCF2947407.1"/>
    </source>
</evidence>
<dbReference type="InterPro" id="IPR015797">
    <property type="entry name" value="NUDIX_hydrolase-like_dom_sf"/>
</dbReference>
<comment type="cofactor">
    <cofactor evidence="2">
        <name>Zn(2+)</name>
        <dbReference type="ChEBI" id="CHEBI:29105"/>
    </cofactor>
</comment>
<keyword evidence="6 11" id="KW-0378">Hydrolase</keyword>
<gene>
    <name evidence="11" type="primary">nudC</name>
    <name evidence="11" type="ORF">L0668_04755</name>
</gene>
<comment type="catalytic activity">
    <reaction evidence="9">
        <text>a 5'-end NAD(+)-phospho-ribonucleoside in mRNA + H2O = a 5'-end phospho-adenosine-phospho-ribonucleoside in mRNA + beta-nicotinamide D-ribonucleotide + 2 H(+)</text>
        <dbReference type="Rhea" id="RHEA:60876"/>
        <dbReference type="Rhea" id="RHEA-COMP:15698"/>
        <dbReference type="Rhea" id="RHEA-COMP:15719"/>
        <dbReference type="ChEBI" id="CHEBI:14649"/>
        <dbReference type="ChEBI" id="CHEBI:15377"/>
        <dbReference type="ChEBI" id="CHEBI:15378"/>
        <dbReference type="ChEBI" id="CHEBI:144029"/>
        <dbReference type="ChEBI" id="CHEBI:144051"/>
    </reaction>
    <physiologicalReaction direction="left-to-right" evidence="9">
        <dbReference type="Rhea" id="RHEA:60877"/>
    </physiologicalReaction>
</comment>
<dbReference type="Pfam" id="PF09297">
    <property type="entry name" value="Zn_ribbon_NUD"/>
    <property type="match status" value="1"/>
</dbReference>
<evidence type="ECO:0000256" key="5">
    <source>
        <dbReference type="ARBA" id="ARBA00022723"/>
    </source>
</evidence>
<dbReference type="Gene3D" id="3.90.79.10">
    <property type="entry name" value="Nucleoside Triphosphate Pyrophosphohydrolase"/>
    <property type="match status" value="1"/>
</dbReference>
<dbReference type="CDD" id="cd03429">
    <property type="entry name" value="NUDIX_NADH_pyrophosphatase_Nudt13"/>
    <property type="match status" value="1"/>
</dbReference>
<dbReference type="EC" id="3.6.1.22" evidence="4"/>
<dbReference type="PRINTS" id="PR00502">
    <property type="entry name" value="NUDIXFAMILY"/>
</dbReference>
<comment type="caution">
    <text evidence="11">The sequence shown here is derived from an EMBL/GenBank/DDBJ whole genome shotgun (WGS) entry which is preliminary data.</text>
</comment>
<dbReference type="NCBIfam" id="NF001299">
    <property type="entry name" value="PRK00241.1"/>
    <property type="match status" value="1"/>
</dbReference>
<evidence type="ECO:0000256" key="6">
    <source>
        <dbReference type="ARBA" id="ARBA00022801"/>
    </source>
</evidence>
<sequence length="273" mass="31320">MIEQNISVSLDTQAIWLILTEEQVLLPNSDELLLKCEWQDLEFAHAYQEQIVKIGMYKGLSCYLIDMGNEHITHQNLSPTGLRALLNECSDQFFSIAARAWQVALFMRTHRFCGQCGCSMQQIDWEMAMQCSRCQHRCYPRISPCIIVAIRRQDRILLAQGKSQQSRNMYSIIAGFVESGETLEQSVHREVMEEVGIKIKNLRYISSQPWPFPHALMMGYLADYDSGEIKVDGKEILRADWFDTNQLPNIPSKLSIAGQLIEQTIAEIQQQNA</sequence>
<protein>
    <recommendedName>
        <fullName evidence="4">NAD(+) diphosphatase</fullName>
        <ecNumber evidence="4">3.6.1.22</ecNumber>
    </recommendedName>
</protein>
<dbReference type="PROSITE" id="PS51462">
    <property type="entry name" value="NUDIX"/>
    <property type="match status" value="1"/>
</dbReference>
<dbReference type="Proteomes" id="UP001521137">
    <property type="component" value="Unassembled WGS sequence"/>
</dbReference>
<keyword evidence="8" id="KW-0520">NAD</keyword>
<comment type="cofactor">
    <cofactor evidence="1">
        <name>Mg(2+)</name>
        <dbReference type="ChEBI" id="CHEBI:18420"/>
    </cofactor>
</comment>
<feature type="domain" description="Nudix hydrolase" evidence="10">
    <location>
        <begin position="140"/>
        <end position="264"/>
    </location>
</feature>
<organism evidence="11 12">
    <name type="scientific">Paraglaciecola algarum</name>
    <dbReference type="NCBI Taxonomy" id="3050085"/>
    <lineage>
        <taxon>Bacteria</taxon>
        <taxon>Pseudomonadati</taxon>
        <taxon>Pseudomonadota</taxon>
        <taxon>Gammaproteobacteria</taxon>
        <taxon>Alteromonadales</taxon>
        <taxon>Alteromonadaceae</taxon>
        <taxon>Paraglaciecola</taxon>
    </lineage>
</organism>
<evidence type="ECO:0000256" key="7">
    <source>
        <dbReference type="ARBA" id="ARBA00022842"/>
    </source>
</evidence>
<evidence type="ECO:0000256" key="9">
    <source>
        <dbReference type="ARBA" id="ARBA00023679"/>
    </source>
</evidence>
<evidence type="ECO:0000259" key="10">
    <source>
        <dbReference type="PROSITE" id="PS51462"/>
    </source>
</evidence>
<keyword evidence="7" id="KW-0460">Magnesium</keyword>
<evidence type="ECO:0000313" key="12">
    <source>
        <dbReference type="Proteomes" id="UP001521137"/>
    </source>
</evidence>
<evidence type="ECO:0000256" key="3">
    <source>
        <dbReference type="ARBA" id="ARBA00009595"/>
    </source>
</evidence>
<comment type="similarity">
    <text evidence="3">Belongs to the Nudix hydrolase family. NudC subfamily.</text>
</comment>
<proteinExistence type="inferred from homology"/>
<dbReference type="InterPro" id="IPR050241">
    <property type="entry name" value="NAD-cap_RNA_hydrolase_NudC"/>
</dbReference>
<keyword evidence="5" id="KW-0479">Metal-binding</keyword>
<dbReference type="EMBL" id="JAKGAS010000002">
    <property type="protein sequence ID" value="MCF2947407.1"/>
    <property type="molecule type" value="Genomic_DNA"/>
</dbReference>
<dbReference type="PANTHER" id="PTHR42904">
    <property type="entry name" value="NUDIX HYDROLASE, NUDC SUBFAMILY"/>
    <property type="match status" value="1"/>
</dbReference>
<evidence type="ECO:0000256" key="1">
    <source>
        <dbReference type="ARBA" id="ARBA00001946"/>
    </source>
</evidence>
<dbReference type="InterPro" id="IPR015376">
    <property type="entry name" value="Znr_NADH_PPase"/>
</dbReference>
<dbReference type="InterPro" id="IPR015375">
    <property type="entry name" value="NADH_PPase-like_N"/>
</dbReference>
<reference evidence="11 12" key="1">
    <citation type="submission" date="2022-01" db="EMBL/GenBank/DDBJ databases">
        <title>Paraglaciecola sp. G1-23.</title>
        <authorList>
            <person name="Jin M.S."/>
            <person name="Han D.M."/>
            <person name="Kim H.M."/>
            <person name="Jeon C.O."/>
        </authorList>
    </citation>
    <scope>NUCLEOTIDE SEQUENCE [LARGE SCALE GENOMIC DNA]</scope>
    <source>
        <strain evidence="11 12">G1-23</strain>
    </source>
</reference>
<dbReference type="InterPro" id="IPR000086">
    <property type="entry name" value="NUDIX_hydrolase_dom"/>
</dbReference>
<dbReference type="Pfam" id="PF00293">
    <property type="entry name" value="NUDIX"/>
    <property type="match status" value="1"/>
</dbReference>